<dbReference type="PANTHER" id="PTHR13754">
    <property type="entry name" value="METALLO-BETA-LACTAMASE SUPERFAMILY PROTEIN"/>
    <property type="match status" value="1"/>
</dbReference>
<dbReference type="GO" id="GO:0016787">
    <property type="term" value="F:hydrolase activity"/>
    <property type="evidence" value="ECO:0007669"/>
    <property type="project" value="UniProtKB-KW"/>
</dbReference>
<dbReference type="SUPFAM" id="SSF56281">
    <property type="entry name" value="Metallo-hydrolase/oxidoreductase"/>
    <property type="match status" value="1"/>
</dbReference>
<dbReference type="Gene3D" id="3.60.15.10">
    <property type="entry name" value="Ribonuclease Z/Hydroxyacylglutathione hydrolase-like"/>
    <property type="match status" value="1"/>
</dbReference>
<protein>
    <submittedName>
        <fullName evidence="2">MBL fold metallo-hydrolase</fullName>
    </submittedName>
</protein>
<sequence>MMSIALIFPLTLSQAFSEERSLKDPSNIVITVTYDNNEYDQTLQTAWGFSCFIRGTEKTILFDTGGNGKVLLSNMSRLKIDPLEVEVVILSHIHHDHVGGLASFLGKNPNVTVYLPRSFPESFRDEVQTYGAHTVNVGESLRICDNAYSTGELGTRIREQSLVINTERGLIVITGCAHPGILKVLPKTKEILKTNVYLVMGGFHLGGMSDRQIGEIVEVFKREGVKKVGPCHCSGNLARKLFRKAYGKDFIRVGVGKVIEIP</sequence>
<name>A0A523W2V7_UNCAE</name>
<dbReference type="SMART" id="SM00849">
    <property type="entry name" value="Lactamase_B"/>
    <property type="match status" value="1"/>
</dbReference>
<evidence type="ECO:0000259" key="1">
    <source>
        <dbReference type="SMART" id="SM00849"/>
    </source>
</evidence>
<gene>
    <name evidence="2" type="ORF">E3J48_05730</name>
</gene>
<comment type="caution">
    <text evidence="2">The sequence shown here is derived from an EMBL/GenBank/DDBJ whole genome shotgun (WGS) entry which is preliminary data.</text>
</comment>
<dbReference type="Pfam" id="PF00753">
    <property type="entry name" value="Lactamase_B"/>
    <property type="match status" value="1"/>
</dbReference>
<dbReference type="InterPro" id="IPR001279">
    <property type="entry name" value="Metallo-B-lactamas"/>
</dbReference>
<feature type="domain" description="Metallo-beta-lactamase" evidence="1">
    <location>
        <begin position="47"/>
        <end position="232"/>
    </location>
</feature>
<dbReference type="InterPro" id="IPR036866">
    <property type="entry name" value="RibonucZ/Hydroxyglut_hydro"/>
</dbReference>
<proteinExistence type="predicted"/>
<dbReference type="AlphaFoldDB" id="A0A523W2V7"/>
<keyword evidence="2" id="KW-0378">Hydrolase</keyword>
<evidence type="ECO:0000313" key="2">
    <source>
        <dbReference type="EMBL" id="TET61312.1"/>
    </source>
</evidence>
<dbReference type="InterPro" id="IPR052926">
    <property type="entry name" value="Metallo-beta-lactamase_dom"/>
</dbReference>
<evidence type="ECO:0000313" key="3">
    <source>
        <dbReference type="Proteomes" id="UP000319130"/>
    </source>
</evidence>
<dbReference type="EMBL" id="SOIZ01000253">
    <property type="protein sequence ID" value="TET61312.1"/>
    <property type="molecule type" value="Genomic_DNA"/>
</dbReference>
<dbReference type="InterPro" id="IPR041712">
    <property type="entry name" value="DHPS-like_MBL-fold"/>
</dbReference>
<dbReference type="CDD" id="cd07713">
    <property type="entry name" value="DHPS-like_MBL-fold"/>
    <property type="match status" value="1"/>
</dbReference>
<dbReference type="PANTHER" id="PTHR13754:SF13">
    <property type="entry name" value="METALLO-BETA-LACTAMASE SUPERFAMILY PROTEIN (AFU_ORTHOLOGUE AFUA_3G07630)"/>
    <property type="match status" value="1"/>
</dbReference>
<dbReference type="GO" id="GO:0016740">
    <property type="term" value="F:transferase activity"/>
    <property type="evidence" value="ECO:0007669"/>
    <property type="project" value="TreeGrafter"/>
</dbReference>
<organism evidence="2 3">
    <name type="scientific">Aerophobetes bacterium</name>
    <dbReference type="NCBI Taxonomy" id="2030807"/>
    <lineage>
        <taxon>Bacteria</taxon>
        <taxon>Candidatus Aerophobota</taxon>
    </lineage>
</organism>
<reference evidence="2 3" key="1">
    <citation type="submission" date="2019-03" db="EMBL/GenBank/DDBJ databases">
        <title>Metabolic potential of uncultured bacteria and archaea associated with petroleum seepage in deep-sea sediments.</title>
        <authorList>
            <person name="Dong X."/>
            <person name="Hubert C."/>
        </authorList>
    </citation>
    <scope>NUCLEOTIDE SEQUENCE [LARGE SCALE GENOMIC DNA]</scope>
    <source>
        <strain evidence="2">E29_bin52</strain>
    </source>
</reference>
<dbReference type="Proteomes" id="UP000319130">
    <property type="component" value="Unassembled WGS sequence"/>
</dbReference>
<accession>A0A523W2V7</accession>